<evidence type="ECO:0000313" key="3">
    <source>
        <dbReference type="Proteomes" id="UP000245720"/>
    </source>
</evidence>
<sequence length="734" mass="85410">MCIWRVSADNISFSDETIMNLLYYNNQVATFMNSNSSKGIAGCKGMGKTFLLKAKRIKLQNESNNSVLILPKDRMVDASGSLPLDNVHISFLSSYGNWRSLWISCIAIYLLSQEEFEDLRRNELEVNNCKKYLSDFTLNLLEEKHIGVFSVLHKIIAINDKAILRLIVKDSTILFDIVQKIQSQVAMFIDKLEEPFNADFFRIPGANNSTQGKYNYSIWAYAQLAFADAVNTLFASRNHIKIYYSIRKEALYRGEEIAVDYSKIRDNIISLEYTREDLYKMFHGYIKNEDPENLCSPIDVIENPIKALIGVDRISHNSGESEPIWNYLYRHTFQRPRDIMEMCKSIHDHIVKNADVKNNIKDRTRVLRDWINELSKMECNSYLFFLDPFMKCQGDISYKEQIIDFIKELPTDVLNYELIKEHCCSKNDQKLDDECGECENIHYFSSLYNVGLIGRIHKSTHTLEYSCKIKHMGQSEFLTNSSSLPKEQLYYLHPGLANIAKSEREISGKNFLLCPFNSNDLDQTIPKDKIRYMIDSANSLLGNRSDKNVFLSSTGRDIGDKRKEIKRLLESMGYTVFAYEDPDFPSMDNEEYSDRQKGKTQDHCIDVMLRCKHIVYLFDKTFGGRYVGEKYRCYYEKEQVIKITPSVSFMEYLVAKENHKNVKVYVLKDVDIARGEYIANDCSEKFKSKVVQDNRVFEQLGYFNSLLNGTWYDTYNDIDDLKQYIIKQFNIPSI</sequence>
<reference evidence="2 3" key="1">
    <citation type="submission" date="2018-05" db="EMBL/GenBank/DDBJ databases">
        <title>The Hungate 1000. A catalogue of reference genomes from the rumen microbiome.</title>
        <authorList>
            <person name="Kelly W."/>
        </authorList>
    </citation>
    <scope>NUCLEOTIDE SEQUENCE [LARGE SCALE GENOMIC DNA]</scope>
    <source>
        <strain evidence="2 3">SAb67</strain>
    </source>
</reference>
<evidence type="ECO:0000259" key="1">
    <source>
        <dbReference type="Pfam" id="PF13271"/>
    </source>
</evidence>
<dbReference type="Pfam" id="PF13271">
    <property type="entry name" value="DUF4062"/>
    <property type="match status" value="1"/>
</dbReference>
<accession>A0A315XUE0</accession>
<dbReference type="EMBL" id="QGDI01000015">
    <property type="protein sequence ID" value="PWJ10269.1"/>
    <property type="molecule type" value="Genomic_DNA"/>
</dbReference>
<gene>
    <name evidence="2" type="ORF">IE37_03159</name>
</gene>
<organism evidence="2 3">
    <name type="scientific">Ruminococcus flavefaciens</name>
    <dbReference type="NCBI Taxonomy" id="1265"/>
    <lineage>
        <taxon>Bacteria</taxon>
        <taxon>Bacillati</taxon>
        <taxon>Bacillota</taxon>
        <taxon>Clostridia</taxon>
        <taxon>Eubacteriales</taxon>
        <taxon>Oscillospiraceae</taxon>
        <taxon>Ruminococcus</taxon>
    </lineage>
</organism>
<evidence type="ECO:0000313" key="2">
    <source>
        <dbReference type="EMBL" id="PWJ10269.1"/>
    </source>
</evidence>
<dbReference type="AlphaFoldDB" id="A0A315XUE0"/>
<comment type="caution">
    <text evidence="2">The sequence shown here is derived from an EMBL/GenBank/DDBJ whole genome shotgun (WGS) entry which is preliminary data.</text>
</comment>
<name>A0A315XUE0_RUMFL</name>
<protein>
    <submittedName>
        <fullName evidence="2">Uncharacterized protein DUF4062</fullName>
    </submittedName>
</protein>
<dbReference type="InterPro" id="IPR059206">
    <property type="entry name" value="Sll1717-like"/>
</dbReference>
<dbReference type="RefSeq" id="WP_181380343.1">
    <property type="nucleotide sequence ID" value="NZ_QGDI01000015.1"/>
</dbReference>
<dbReference type="InterPro" id="IPR025139">
    <property type="entry name" value="DUF4062"/>
</dbReference>
<dbReference type="NCBIfam" id="NF047389">
    <property type="entry name" value="ATPase_Sll1717"/>
    <property type="match status" value="1"/>
</dbReference>
<proteinExistence type="predicted"/>
<dbReference type="Proteomes" id="UP000245720">
    <property type="component" value="Unassembled WGS sequence"/>
</dbReference>
<feature type="domain" description="DUF4062" evidence="1">
    <location>
        <begin position="549"/>
        <end position="638"/>
    </location>
</feature>